<sequence length="107" mass="11428">MSLITCVSVSLFLSPFSLPDTYTYTHTHTPTLSLSHTHTLSLYVCVRILIRAGQDTGSFIPKRGGFFHEGGEEHSAPSAGCADARGGSEVAWILLLASFNISLASCP</sequence>
<dbReference type="InParanoid" id="A0A136J9N5"/>
<dbReference type="AlphaFoldDB" id="A0A136J9N5"/>
<dbReference type="Proteomes" id="UP000070501">
    <property type="component" value="Unassembled WGS sequence"/>
</dbReference>
<evidence type="ECO:0000256" key="1">
    <source>
        <dbReference type="SAM" id="SignalP"/>
    </source>
</evidence>
<proteinExistence type="predicted"/>
<gene>
    <name evidence="2" type="ORF">Micbo1qcDRAFT_39546</name>
</gene>
<evidence type="ECO:0000313" key="2">
    <source>
        <dbReference type="EMBL" id="KXJ93855.1"/>
    </source>
</evidence>
<accession>A0A136J9N5</accession>
<feature type="chain" id="PRO_5007293602" description="Secreted protein" evidence="1">
    <location>
        <begin position="20"/>
        <end position="107"/>
    </location>
</feature>
<protein>
    <recommendedName>
        <fullName evidence="4">Secreted protein</fullName>
    </recommendedName>
</protein>
<reference evidence="3" key="1">
    <citation type="submission" date="2016-02" db="EMBL/GenBank/DDBJ databases">
        <title>Draft genome sequence of Microdochium bolleyi, a fungal endophyte of beachgrass.</title>
        <authorList>
            <consortium name="DOE Joint Genome Institute"/>
            <person name="David A.S."/>
            <person name="May G."/>
            <person name="Haridas S."/>
            <person name="Lim J."/>
            <person name="Wang M."/>
            <person name="Labutti K."/>
            <person name="Lipzen A."/>
            <person name="Barry K."/>
            <person name="Grigoriev I.V."/>
        </authorList>
    </citation>
    <scope>NUCLEOTIDE SEQUENCE [LARGE SCALE GENOMIC DNA]</scope>
    <source>
        <strain evidence="3">J235TASD1</strain>
    </source>
</reference>
<feature type="signal peptide" evidence="1">
    <location>
        <begin position="1"/>
        <end position="19"/>
    </location>
</feature>
<keyword evidence="3" id="KW-1185">Reference proteome</keyword>
<organism evidence="2 3">
    <name type="scientific">Microdochium bolleyi</name>
    <dbReference type="NCBI Taxonomy" id="196109"/>
    <lineage>
        <taxon>Eukaryota</taxon>
        <taxon>Fungi</taxon>
        <taxon>Dikarya</taxon>
        <taxon>Ascomycota</taxon>
        <taxon>Pezizomycotina</taxon>
        <taxon>Sordariomycetes</taxon>
        <taxon>Xylariomycetidae</taxon>
        <taxon>Xylariales</taxon>
        <taxon>Microdochiaceae</taxon>
        <taxon>Microdochium</taxon>
    </lineage>
</organism>
<name>A0A136J9N5_9PEZI</name>
<evidence type="ECO:0008006" key="4">
    <source>
        <dbReference type="Google" id="ProtNLM"/>
    </source>
</evidence>
<evidence type="ECO:0000313" key="3">
    <source>
        <dbReference type="Proteomes" id="UP000070501"/>
    </source>
</evidence>
<dbReference type="EMBL" id="KQ964247">
    <property type="protein sequence ID" value="KXJ93855.1"/>
    <property type="molecule type" value="Genomic_DNA"/>
</dbReference>
<keyword evidence="1" id="KW-0732">Signal</keyword>